<sequence length="66" mass="7397">MAAAGKADAVVAVPEHFPVGLRVLVVDDDVVWLKIIEQMLRKCSYNGLFLFHSSLFDQLTFLLSNF</sequence>
<dbReference type="InterPro" id="IPR001789">
    <property type="entry name" value="Sig_transdc_resp-reg_receiver"/>
</dbReference>
<evidence type="ECO:0000313" key="4">
    <source>
        <dbReference type="Proteomes" id="UP000595140"/>
    </source>
</evidence>
<accession>A0A484LA44</accession>
<feature type="domain" description="Response regulatory" evidence="2">
    <location>
        <begin position="22"/>
        <end position="66"/>
    </location>
</feature>
<name>A0A484LA44_9ASTE</name>
<dbReference type="OrthoDB" id="60033at2759"/>
<dbReference type="PROSITE" id="PS50110">
    <property type="entry name" value="RESPONSE_REGULATORY"/>
    <property type="match status" value="1"/>
</dbReference>
<evidence type="ECO:0000313" key="3">
    <source>
        <dbReference type="EMBL" id="VFQ73267.1"/>
    </source>
</evidence>
<dbReference type="GO" id="GO:0000160">
    <property type="term" value="P:phosphorelay signal transduction system"/>
    <property type="evidence" value="ECO:0007669"/>
    <property type="project" value="InterPro"/>
</dbReference>
<dbReference type="InterPro" id="IPR011006">
    <property type="entry name" value="CheY-like_superfamily"/>
</dbReference>
<comment type="caution">
    <text evidence="1">Lacks conserved residue(s) required for the propagation of feature annotation.</text>
</comment>
<reference evidence="3 4" key="1">
    <citation type="submission" date="2018-04" db="EMBL/GenBank/DDBJ databases">
        <authorList>
            <person name="Vogel A."/>
        </authorList>
    </citation>
    <scope>NUCLEOTIDE SEQUENCE [LARGE SCALE GENOMIC DNA]</scope>
</reference>
<protein>
    <recommendedName>
        <fullName evidence="2">Response regulatory domain-containing protein</fullName>
    </recommendedName>
</protein>
<proteinExistence type="predicted"/>
<evidence type="ECO:0000259" key="2">
    <source>
        <dbReference type="PROSITE" id="PS50110"/>
    </source>
</evidence>
<organism evidence="3 4">
    <name type="scientific">Cuscuta campestris</name>
    <dbReference type="NCBI Taxonomy" id="132261"/>
    <lineage>
        <taxon>Eukaryota</taxon>
        <taxon>Viridiplantae</taxon>
        <taxon>Streptophyta</taxon>
        <taxon>Embryophyta</taxon>
        <taxon>Tracheophyta</taxon>
        <taxon>Spermatophyta</taxon>
        <taxon>Magnoliopsida</taxon>
        <taxon>eudicotyledons</taxon>
        <taxon>Gunneridae</taxon>
        <taxon>Pentapetalae</taxon>
        <taxon>asterids</taxon>
        <taxon>lamiids</taxon>
        <taxon>Solanales</taxon>
        <taxon>Convolvulaceae</taxon>
        <taxon>Cuscuteae</taxon>
        <taxon>Cuscuta</taxon>
        <taxon>Cuscuta subgen. Grammica</taxon>
        <taxon>Cuscuta sect. Cleistogrammica</taxon>
    </lineage>
</organism>
<dbReference type="AlphaFoldDB" id="A0A484LA44"/>
<gene>
    <name evidence="3" type="ORF">CCAM_LOCUS15043</name>
</gene>
<keyword evidence="4" id="KW-1185">Reference proteome</keyword>
<dbReference type="EMBL" id="OOIL02001171">
    <property type="protein sequence ID" value="VFQ73267.1"/>
    <property type="molecule type" value="Genomic_DNA"/>
</dbReference>
<dbReference type="SUPFAM" id="SSF52172">
    <property type="entry name" value="CheY-like"/>
    <property type="match status" value="1"/>
</dbReference>
<evidence type="ECO:0000256" key="1">
    <source>
        <dbReference type="PROSITE-ProRule" id="PRU00169"/>
    </source>
</evidence>
<dbReference type="Proteomes" id="UP000595140">
    <property type="component" value="Unassembled WGS sequence"/>
</dbReference>